<dbReference type="Proteomes" id="UP000011064">
    <property type="component" value="Unassembled WGS sequence"/>
</dbReference>
<dbReference type="InParanoid" id="L8GAS9"/>
<dbReference type="HOGENOM" id="CLU_3074410_0_0_1"/>
<gene>
    <name evidence="1" type="ORF">GMDG_08703</name>
</gene>
<sequence>MSDSPYVTLKQCFILKLAAAFNFYKRATPSLACPSPPSLLPPNTNILVPATLI</sequence>
<dbReference type="EMBL" id="GL573911">
    <property type="protein sequence ID" value="ELR09753.1"/>
    <property type="molecule type" value="Genomic_DNA"/>
</dbReference>
<accession>L8GAS9</accession>
<dbReference type="AlphaFoldDB" id="L8GAS9"/>
<evidence type="ECO:0000313" key="2">
    <source>
        <dbReference type="Proteomes" id="UP000011064"/>
    </source>
</evidence>
<dbReference type="VEuPathDB" id="FungiDB:GMDG_08703"/>
<protein>
    <submittedName>
        <fullName evidence="1">Uncharacterized protein</fullName>
    </submittedName>
</protein>
<proteinExistence type="predicted"/>
<organism evidence="1 2">
    <name type="scientific">Pseudogymnoascus destructans (strain ATCC MYA-4855 / 20631-21)</name>
    <name type="common">Bat white-nose syndrome fungus</name>
    <name type="synonym">Geomyces destructans</name>
    <dbReference type="NCBI Taxonomy" id="658429"/>
    <lineage>
        <taxon>Eukaryota</taxon>
        <taxon>Fungi</taxon>
        <taxon>Dikarya</taxon>
        <taxon>Ascomycota</taxon>
        <taxon>Pezizomycotina</taxon>
        <taxon>Leotiomycetes</taxon>
        <taxon>Thelebolales</taxon>
        <taxon>Thelebolaceae</taxon>
        <taxon>Pseudogymnoascus</taxon>
    </lineage>
</organism>
<reference evidence="2" key="1">
    <citation type="submission" date="2010-09" db="EMBL/GenBank/DDBJ databases">
        <title>The genome sequence of Geomyces destructans 20631-21.</title>
        <authorList>
            <consortium name="The Broad Institute Genome Sequencing Platform"/>
            <person name="Cuomo C.A."/>
            <person name="Blehert D.S."/>
            <person name="Lorch J.M."/>
            <person name="Young S.K."/>
            <person name="Zeng Q."/>
            <person name="Gargeya S."/>
            <person name="Fitzgerald M."/>
            <person name="Haas B."/>
            <person name="Abouelleil A."/>
            <person name="Alvarado L."/>
            <person name="Arachchi H.M."/>
            <person name="Berlin A."/>
            <person name="Brown A."/>
            <person name="Chapman S.B."/>
            <person name="Chen Z."/>
            <person name="Dunbar C."/>
            <person name="Freedman E."/>
            <person name="Gearin G."/>
            <person name="Gellesch M."/>
            <person name="Goldberg J."/>
            <person name="Griggs A."/>
            <person name="Gujja S."/>
            <person name="Heiman D."/>
            <person name="Howarth C."/>
            <person name="Larson L."/>
            <person name="Lui A."/>
            <person name="MacDonald P.J.P."/>
            <person name="Montmayeur A."/>
            <person name="Murphy C."/>
            <person name="Neiman D."/>
            <person name="Pearson M."/>
            <person name="Priest M."/>
            <person name="Roberts A."/>
            <person name="Saif S."/>
            <person name="Shea T."/>
            <person name="Shenoy N."/>
            <person name="Sisk P."/>
            <person name="Stolte C."/>
            <person name="Sykes S."/>
            <person name="Wortman J."/>
            <person name="Nusbaum C."/>
            <person name="Birren B."/>
        </authorList>
    </citation>
    <scope>NUCLEOTIDE SEQUENCE [LARGE SCALE GENOMIC DNA]</scope>
    <source>
        <strain evidence="2">ATCC MYA-4855 / 20631-21</strain>
    </source>
</reference>
<feature type="non-terminal residue" evidence="1">
    <location>
        <position position="53"/>
    </location>
</feature>
<keyword evidence="2" id="KW-1185">Reference proteome</keyword>
<name>L8GAS9_PSED2</name>
<evidence type="ECO:0000313" key="1">
    <source>
        <dbReference type="EMBL" id="ELR09753.1"/>
    </source>
</evidence>